<dbReference type="PANTHER" id="PTHR23517:SF2">
    <property type="entry name" value="MULTIDRUG RESISTANCE PROTEIN MDTH"/>
    <property type="match status" value="1"/>
</dbReference>
<keyword evidence="10" id="KW-1185">Reference proteome</keyword>
<dbReference type="InterPro" id="IPR005829">
    <property type="entry name" value="Sugar_transporter_CS"/>
</dbReference>
<gene>
    <name evidence="9" type="ORF">BON30_29445</name>
</gene>
<keyword evidence="4 7" id="KW-0812">Transmembrane</keyword>
<dbReference type="PROSITE" id="PS50850">
    <property type="entry name" value="MFS"/>
    <property type="match status" value="1"/>
</dbReference>
<evidence type="ECO:0000256" key="6">
    <source>
        <dbReference type="ARBA" id="ARBA00023136"/>
    </source>
</evidence>
<dbReference type="SUPFAM" id="SSF103473">
    <property type="entry name" value="MFS general substrate transporter"/>
    <property type="match status" value="1"/>
</dbReference>
<feature type="domain" description="Major facilitator superfamily (MFS) profile" evidence="8">
    <location>
        <begin position="22"/>
        <end position="399"/>
    </location>
</feature>
<evidence type="ECO:0000256" key="1">
    <source>
        <dbReference type="ARBA" id="ARBA00004651"/>
    </source>
</evidence>
<dbReference type="CDD" id="cd17329">
    <property type="entry name" value="MFS_MdtH_MDR_like"/>
    <property type="match status" value="1"/>
</dbReference>
<keyword evidence="3" id="KW-1003">Cell membrane</keyword>
<dbReference type="InterPro" id="IPR036259">
    <property type="entry name" value="MFS_trans_sf"/>
</dbReference>
<dbReference type="InterPro" id="IPR050171">
    <property type="entry name" value="MFS_Transporters"/>
</dbReference>
<dbReference type="Pfam" id="PF07690">
    <property type="entry name" value="MFS_1"/>
    <property type="match status" value="1"/>
</dbReference>
<evidence type="ECO:0000256" key="3">
    <source>
        <dbReference type="ARBA" id="ARBA00022475"/>
    </source>
</evidence>
<feature type="transmembrane region" description="Helical" evidence="7">
    <location>
        <begin position="377"/>
        <end position="396"/>
    </location>
</feature>
<dbReference type="InterPro" id="IPR011701">
    <property type="entry name" value="MFS"/>
</dbReference>
<evidence type="ECO:0000256" key="4">
    <source>
        <dbReference type="ARBA" id="ARBA00022692"/>
    </source>
</evidence>
<sequence length="420" mass="44685">MSDLGERWAKEARALVGGLPSTYWYLWTGTLVNRLGAFVVPFLALYLTRERGFRVEEAGGVVALHGAGAVLAGLVGGTLADRIGRRATLLVGLWCGSVAMLALGLARHTWQICAAAFLLGLLGEQYRPAVSAAIADVVPPEHRARAYSLLYWIINVGFSLALPLGGFASRAGFLTLFVADACTTFLYGVIVWWKVPETRPAHLPRTASTASRAPPSFAPFQDTVFLGFALPILLTAMIFMQFNVTLPLDLAARGMTPTTFGLVLSANGLLVVLLQPFAGRLLGSMRRSRALAAASALTGLGFGLHGLGAQVPLALFAVTVWSIGEILHAPVSSAVMADLAPPHQRGVYQGAYATLWAGSSCLSPLLGTWLLGHLGRAVLWGGCFTVGLFAAAWHLAAAPSRRRHMDALRQLHPEVSTARD</sequence>
<keyword evidence="6 7" id="KW-0472">Membrane</keyword>
<dbReference type="PANTHER" id="PTHR23517">
    <property type="entry name" value="RESISTANCE PROTEIN MDTM, PUTATIVE-RELATED-RELATED"/>
    <property type="match status" value="1"/>
</dbReference>
<feature type="transmembrane region" description="Helical" evidence="7">
    <location>
        <begin position="59"/>
        <end position="80"/>
    </location>
</feature>
<organism evidence="9 10">
    <name type="scientific">Cystobacter ferrugineus</name>
    <dbReference type="NCBI Taxonomy" id="83449"/>
    <lineage>
        <taxon>Bacteria</taxon>
        <taxon>Pseudomonadati</taxon>
        <taxon>Myxococcota</taxon>
        <taxon>Myxococcia</taxon>
        <taxon>Myxococcales</taxon>
        <taxon>Cystobacterineae</taxon>
        <taxon>Archangiaceae</taxon>
        <taxon>Cystobacter</taxon>
    </lineage>
</organism>
<accession>A0A1L9B572</accession>
<dbReference type="STRING" id="83449.BON30_29445"/>
<protein>
    <submittedName>
        <fullName evidence="9">MFS transporter</fullName>
    </submittedName>
</protein>
<dbReference type="Gene3D" id="1.20.1250.20">
    <property type="entry name" value="MFS general substrate transporter like domains"/>
    <property type="match status" value="1"/>
</dbReference>
<evidence type="ECO:0000313" key="9">
    <source>
        <dbReference type="EMBL" id="OJH37408.1"/>
    </source>
</evidence>
<reference evidence="10" key="1">
    <citation type="submission" date="2016-11" db="EMBL/GenBank/DDBJ databases">
        <authorList>
            <person name="Shukria A."/>
            <person name="Stevens D.C."/>
        </authorList>
    </citation>
    <scope>NUCLEOTIDE SEQUENCE [LARGE SCALE GENOMIC DNA]</scope>
    <source>
        <strain evidence="10">Cbfe23</strain>
    </source>
</reference>
<dbReference type="GO" id="GO:0005886">
    <property type="term" value="C:plasma membrane"/>
    <property type="evidence" value="ECO:0007669"/>
    <property type="project" value="UniProtKB-SubCell"/>
</dbReference>
<keyword evidence="5 7" id="KW-1133">Transmembrane helix</keyword>
<proteinExistence type="predicted"/>
<feature type="transmembrane region" description="Helical" evidence="7">
    <location>
        <begin position="290"/>
        <end position="307"/>
    </location>
</feature>
<comment type="caution">
    <text evidence="9">The sequence shown here is derived from an EMBL/GenBank/DDBJ whole genome shotgun (WGS) entry which is preliminary data.</text>
</comment>
<evidence type="ECO:0000256" key="7">
    <source>
        <dbReference type="SAM" id="Phobius"/>
    </source>
</evidence>
<dbReference type="Proteomes" id="UP000182229">
    <property type="component" value="Unassembled WGS sequence"/>
</dbReference>
<evidence type="ECO:0000256" key="2">
    <source>
        <dbReference type="ARBA" id="ARBA00022448"/>
    </source>
</evidence>
<reference evidence="9 10" key="2">
    <citation type="submission" date="2016-12" db="EMBL/GenBank/DDBJ databases">
        <title>Draft Genome Sequence of Cystobacter ferrugineus Strain Cbfe23.</title>
        <authorList>
            <person name="Akbar S."/>
            <person name="Dowd S.E."/>
            <person name="Stevens D.C."/>
        </authorList>
    </citation>
    <scope>NUCLEOTIDE SEQUENCE [LARGE SCALE GENOMIC DNA]</scope>
    <source>
        <strain evidence="9 10">Cbfe23</strain>
    </source>
</reference>
<feature type="transmembrane region" description="Helical" evidence="7">
    <location>
        <begin position="86"/>
        <end position="106"/>
    </location>
</feature>
<name>A0A1L9B572_9BACT</name>
<feature type="transmembrane region" description="Helical" evidence="7">
    <location>
        <begin position="24"/>
        <end position="47"/>
    </location>
</feature>
<dbReference type="InterPro" id="IPR020846">
    <property type="entry name" value="MFS_dom"/>
</dbReference>
<comment type="subcellular location">
    <subcellularLocation>
        <location evidence="1">Cell membrane</location>
        <topology evidence="1">Multi-pass membrane protein</topology>
    </subcellularLocation>
</comment>
<dbReference type="AlphaFoldDB" id="A0A1L9B572"/>
<dbReference type="GO" id="GO:0022857">
    <property type="term" value="F:transmembrane transporter activity"/>
    <property type="evidence" value="ECO:0007669"/>
    <property type="project" value="InterPro"/>
</dbReference>
<evidence type="ECO:0000256" key="5">
    <source>
        <dbReference type="ARBA" id="ARBA00022989"/>
    </source>
</evidence>
<feature type="transmembrane region" description="Helical" evidence="7">
    <location>
        <begin position="216"/>
        <end position="240"/>
    </location>
</feature>
<feature type="transmembrane region" description="Helical" evidence="7">
    <location>
        <begin position="174"/>
        <end position="195"/>
    </location>
</feature>
<evidence type="ECO:0000259" key="8">
    <source>
        <dbReference type="PROSITE" id="PS50850"/>
    </source>
</evidence>
<evidence type="ECO:0000313" key="10">
    <source>
        <dbReference type="Proteomes" id="UP000182229"/>
    </source>
</evidence>
<feature type="transmembrane region" description="Helical" evidence="7">
    <location>
        <begin position="149"/>
        <end position="168"/>
    </location>
</feature>
<dbReference type="EMBL" id="MPIN01000008">
    <property type="protein sequence ID" value="OJH37408.1"/>
    <property type="molecule type" value="Genomic_DNA"/>
</dbReference>
<dbReference type="RefSeq" id="WP_071901744.1">
    <property type="nucleotide sequence ID" value="NZ_MPIN01000008.1"/>
</dbReference>
<dbReference type="PROSITE" id="PS00216">
    <property type="entry name" value="SUGAR_TRANSPORT_1"/>
    <property type="match status" value="1"/>
</dbReference>
<keyword evidence="2" id="KW-0813">Transport</keyword>
<feature type="transmembrane region" description="Helical" evidence="7">
    <location>
        <begin position="260"/>
        <end position="278"/>
    </location>
</feature>
<dbReference type="OrthoDB" id="5379144at2"/>